<evidence type="ECO:0000313" key="2">
    <source>
        <dbReference type="EMBL" id="SET86422.1"/>
    </source>
</evidence>
<dbReference type="Gene3D" id="3.40.50.720">
    <property type="entry name" value="NAD(P)-binding Rossmann-like Domain"/>
    <property type="match status" value="1"/>
</dbReference>
<protein>
    <submittedName>
        <fullName evidence="2">Nucleoside-diphosphate-sugar epimerase</fullName>
    </submittedName>
</protein>
<reference evidence="2 3" key="1">
    <citation type="submission" date="2016-10" db="EMBL/GenBank/DDBJ databases">
        <authorList>
            <person name="de Groot N.N."/>
        </authorList>
    </citation>
    <scope>NUCLEOTIDE SEQUENCE [LARGE SCALE GENOMIC DNA]</scope>
    <source>
        <strain evidence="2 3">DSM 25947</strain>
    </source>
</reference>
<dbReference type="Proteomes" id="UP000181981">
    <property type="component" value="Unassembled WGS sequence"/>
</dbReference>
<dbReference type="PANTHER" id="PTHR43245">
    <property type="entry name" value="BIFUNCTIONAL POLYMYXIN RESISTANCE PROTEIN ARNA"/>
    <property type="match status" value="1"/>
</dbReference>
<evidence type="ECO:0000259" key="1">
    <source>
        <dbReference type="Pfam" id="PF01370"/>
    </source>
</evidence>
<dbReference type="PANTHER" id="PTHR43245:SF58">
    <property type="entry name" value="BLL5923 PROTEIN"/>
    <property type="match status" value="1"/>
</dbReference>
<dbReference type="AlphaFoldDB" id="A0A1I0HQK2"/>
<organism evidence="2 3">
    <name type="scientific">Draconibacterium orientale</name>
    <dbReference type="NCBI Taxonomy" id="1168034"/>
    <lineage>
        <taxon>Bacteria</taxon>
        <taxon>Pseudomonadati</taxon>
        <taxon>Bacteroidota</taxon>
        <taxon>Bacteroidia</taxon>
        <taxon>Marinilabiliales</taxon>
        <taxon>Prolixibacteraceae</taxon>
        <taxon>Draconibacterium</taxon>
    </lineage>
</organism>
<dbReference type="RefSeq" id="WP_074780837.1">
    <property type="nucleotide sequence ID" value="NZ_FOHT01000026.1"/>
</dbReference>
<accession>A0A1I0HQK2</accession>
<name>A0A1I0HQK2_9BACT</name>
<dbReference type="InterPro" id="IPR050177">
    <property type="entry name" value="Lipid_A_modif_metabolic_enz"/>
</dbReference>
<dbReference type="EMBL" id="FOHT01000026">
    <property type="protein sequence ID" value="SET86422.1"/>
    <property type="molecule type" value="Genomic_DNA"/>
</dbReference>
<dbReference type="SUPFAM" id="SSF51735">
    <property type="entry name" value="NAD(P)-binding Rossmann-fold domains"/>
    <property type="match status" value="1"/>
</dbReference>
<sequence>MNILITGAFGFVGTNLAKSIKSELTAQLIALDIFQPKNHAYDEFIFWDDLNKKKNVEFDAIIHLAGKAHDVKNTTDEAAYFEINVELTKQIFEYFIQSNTSKFIFFSSVKAVADELNGNHLDESEIPNPKTPYGKSKLAAENFLCSQELPKSKKLYILRPCMIHGPGNKGNLNLLYKQVASGIPWPLGSYDNERSFTSIDNLAFVINSLLEKDIKPGIYQIADDEVLSTNRLIELIAKSKGRKAHIWNINKKIIYSLAKLGDTIHLPINTERLKKLTDSYVVSNEKLKKALRIDKMPMQAEQGITKTISSF</sequence>
<dbReference type="Pfam" id="PF01370">
    <property type="entry name" value="Epimerase"/>
    <property type="match status" value="1"/>
</dbReference>
<gene>
    <name evidence="2" type="ORF">SAMN05444285_12625</name>
</gene>
<dbReference type="InterPro" id="IPR001509">
    <property type="entry name" value="Epimerase_deHydtase"/>
</dbReference>
<evidence type="ECO:0000313" key="3">
    <source>
        <dbReference type="Proteomes" id="UP000181981"/>
    </source>
</evidence>
<feature type="domain" description="NAD-dependent epimerase/dehydratase" evidence="1">
    <location>
        <begin position="3"/>
        <end position="222"/>
    </location>
</feature>
<dbReference type="InterPro" id="IPR036291">
    <property type="entry name" value="NAD(P)-bd_dom_sf"/>
</dbReference>
<proteinExistence type="predicted"/>
<dbReference type="OrthoDB" id="329806at2"/>